<comment type="caution">
    <text evidence="3">The sequence shown here is derived from an EMBL/GenBank/DDBJ whole genome shotgun (WGS) entry which is preliminary data.</text>
</comment>
<feature type="compositionally biased region" description="Polar residues" evidence="2">
    <location>
        <begin position="416"/>
        <end position="426"/>
    </location>
</feature>
<proteinExistence type="predicted"/>
<feature type="compositionally biased region" description="Basic and acidic residues" evidence="2">
    <location>
        <begin position="402"/>
        <end position="414"/>
    </location>
</feature>
<dbReference type="EMBL" id="LATX01001611">
    <property type="protein sequence ID" value="KTB40051.1"/>
    <property type="molecule type" value="Genomic_DNA"/>
</dbReference>
<feature type="coiled-coil region" evidence="1">
    <location>
        <begin position="316"/>
        <end position="343"/>
    </location>
</feature>
<feature type="compositionally biased region" description="Polar residues" evidence="2">
    <location>
        <begin position="246"/>
        <end position="255"/>
    </location>
</feature>
<feature type="region of interest" description="Disordered" evidence="2">
    <location>
        <begin position="219"/>
        <end position="316"/>
    </location>
</feature>
<evidence type="ECO:0000313" key="3">
    <source>
        <dbReference type="EMBL" id="KTB40051.1"/>
    </source>
</evidence>
<reference evidence="3 4" key="1">
    <citation type="submission" date="2015-12" db="EMBL/GenBank/DDBJ databases">
        <title>Draft genome sequence of Moniliophthora roreri, the causal agent of frosty pod rot of cacao.</title>
        <authorList>
            <person name="Aime M.C."/>
            <person name="Diaz-Valderrama J.R."/>
            <person name="Kijpornyongpan T."/>
            <person name="Phillips-Mora W."/>
        </authorList>
    </citation>
    <scope>NUCLEOTIDE SEQUENCE [LARGE SCALE GENOMIC DNA]</scope>
    <source>
        <strain evidence="3 4">MCA 2952</strain>
    </source>
</reference>
<feature type="compositionally biased region" description="Low complexity" evidence="2">
    <location>
        <begin position="548"/>
        <end position="560"/>
    </location>
</feature>
<feature type="region of interest" description="Disordered" evidence="2">
    <location>
        <begin position="1"/>
        <end position="75"/>
    </location>
</feature>
<feature type="region of interest" description="Disordered" evidence="2">
    <location>
        <begin position="366"/>
        <end position="740"/>
    </location>
</feature>
<evidence type="ECO:0000256" key="2">
    <source>
        <dbReference type="SAM" id="MobiDB-lite"/>
    </source>
</evidence>
<dbReference type="AlphaFoldDB" id="A0A0W0FUH6"/>
<feature type="compositionally biased region" description="Basic and acidic residues" evidence="2">
    <location>
        <begin position="56"/>
        <end position="65"/>
    </location>
</feature>
<feature type="compositionally biased region" description="Polar residues" evidence="2">
    <location>
        <begin position="573"/>
        <end position="583"/>
    </location>
</feature>
<gene>
    <name evidence="3" type="ORF">WG66_7333</name>
</gene>
<feature type="compositionally biased region" description="Basic and acidic residues" evidence="2">
    <location>
        <begin position="489"/>
        <end position="502"/>
    </location>
</feature>
<protein>
    <submittedName>
        <fullName evidence="3">Uncharacterized protein</fullName>
    </submittedName>
</protein>
<feature type="compositionally biased region" description="Basic and acidic residues" evidence="2">
    <location>
        <begin position="525"/>
        <end position="536"/>
    </location>
</feature>
<feature type="compositionally biased region" description="Basic and acidic residues" evidence="2">
    <location>
        <begin position="656"/>
        <end position="677"/>
    </location>
</feature>
<name>A0A0W0FUH6_MONRR</name>
<organism evidence="3 4">
    <name type="scientific">Moniliophthora roreri</name>
    <name type="common">Frosty pod rot fungus</name>
    <name type="synonym">Monilia roreri</name>
    <dbReference type="NCBI Taxonomy" id="221103"/>
    <lineage>
        <taxon>Eukaryota</taxon>
        <taxon>Fungi</taxon>
        <taxon>Dikarya</taxon>
        <taxon>Basidiomycota</taxon>
        <taxon>Agaricomycotina</taxon>
        <taxon>Agaricomycetes</taxon>
        <taxon>Agaricomycetidae</taxon>
        <taxon>Agaricales</taxon>
        <taxon>Marasmiineae</taxon>
        <taxon>Marasmiaceae</taxon>
        <taxon>Moniliophthora</taxon>
    </lineage>
</organism>
<feature type="compositionally biased region" description="Low complexity" evidence="2">
    <location>
        <begin position="615"/>
        <end position="625"/>
    </location>
</feature>
<evidence type="ECO:0000256" key="1">
    <source>
        <dbReference type="SAM" id="Coils"/>
    </source>
</evidence>
<keyword evidence="1" id="KW-0175">Coiled coil</keyword>
<feature type="compositionally biased region" description="Low complexity" evidence="2">
    <location>
        <begin position="17"/>
        <end position="34"/>
    </location>
</feature>
<feature type="compositionally biased region" description="Polar residues" evidence="2">
    <location>
        <begin position="302"/>
        <end position="316"/>
    </location>
</feature>
<feature type="compositionally biased region" description="Low complexity" evidence="2">
    <location>
        <begin position="694"/>
        <end position="705"/>
    </location>
</feature>
<sequence length="874" mass="94530">MAGGLSASWIVKPKPPSSQSHSQSQQSQSLSRSQEPLPEGQVEGYPDITRRNRSFRPSDDPEKAQDFSSYTEFRGCREPPRKLGVKGDIFITLPSSTSSANLYARLDHGWKLWEVPKLKWDTINRNKIVDLSDKALKHEGCVLWVTRRQSVDWLTTRALEKRLERGGGRKVVLDTPSDLVKSVLEAERARKRKAPASFSALAGSARKKGKIDILGDDIATAPPALQGGEESISQPATPVRAPPPSSSSDQFVTPRTSPSQPLPPASASTPLRDNNDGDDFMMNRDDLFGDGDVGMGDASVDMGTSSTNPDPTPQRVQVSVAQCEEVQREIEELRHQIFMLQQQQQQQPQSSASFASTTAITKDAVAKEADTSKAQGSSSSSTTTKANEKDQVPEPSVSKSKKASDTLGKRKAEGKPQSQLNNSSVSMVMKTSEGVGIQKETSETQDAQPPAGRKGKEKEQHLVSASILSTTAAKGKAKEATSSTATGAQRKEEEQEQARQRWMEYVQAASGSGGASIPATTQEQDVPKAKAKERPRPKPAYKTASQTRPAALTSTSSSSRLPKEEPKEPALVTSKNTGGSSVQDAIDLTLDSDDESEAPPPPPPPTKAKSRKSISSRSTPASSKSVPPKSRGYPEPIVIDDSDDDVVSAVGSPKGKGKEEVKREAKAEGEGSEKLDQDTTVEQLSTTCSPRWPSSSGTSRPLSSSRITRSPSAISWHVDASDEVDQLDPSSPSHDSGFDECASQRAPSMCTAETPGVKECELLAIKKEPEEVFFPWCLDAEKRDLFIQISFKKSLKGTTFTCPACKKLGLDETEYQFKAVSPSFLIQHIGNKHPDLPAKTWSMDKLREKAVAANEKHIKAAKEFLAKSGKKKDG</sequence>
<feature type="compositionally biased region" description="Polar residues" evidence="2">
    <location>
        <begin position="678"/>
        <end position="693"/>
    </location>
</feature>
<feature type="compositionally biased region" description="Low complexity" evidence="2">
    <location>
        <begin position="469"/>
        <end position="488"/>
    </location>
</feature>
<dbReference type="Proteomes" id="UP000054988">
    <property type="component" value="Unassembled WGS sequence"/>
</dbReference>
<accession>A0A0W0FUH6</accession>
<evidence type="ECO:0000313" key="4">
    <source>
        <dbReference type="Proteomes" id="UP000054988"/>
    </source>
</evidence>